<evidence type="ECO:0008006" key="4">
    <source>
        <dbReference type="Google" id="ProtNLM"/>
    </source>
</evidence>
<name>A0AAD2G470_9STRA</name>
<protein>
    <recommendedName>
        <fullName evidence="4">Phenazine biosynthesis-like domain-containing protein</fullName>
    </recommendedName>
</protein>
<dbReference type="SUPFAM" id="SSF54506">
    <property type="entry name" value="Diaminopimelate epimerase-like"/>
    <property type="match status" value="1"/>
</dbReference>
<organism evidence="2 3">
    <name type="scientific">Cylindrotheca closterium</name>
    <dbReference type="NCBI Taxonomy" id="2856"/>
    <lineage>
        <taxon>Eukaryota</taxon>
        <taxon>Sar</taxon>
        <taxon>Stramenopiles</taxon>
        <taxon>Ochrophyta</taxon>
        <taxon>Bacillariophyta</taxon>
        <taxon>Bacillariophyceae</taxon>
        <taxon>Bacillariophycidae</taxon>
        <taxon>Bacillariales</taxon>
        <taxon>Bacillariaceae</taxon>
        <taxon>Cylindrotheca</taxon>
    </lineage>
</organism>
<dbReference type="EMBL" id="CAKOGP040002103">
    <property type="protein sequence ID" value="CAJ1962272.1"/>
    <property type="molecule type" value="Genomic_DNA"/>
</dbReference>
<evidence type="ECO:0000313" key="3">
    <source>
        <dbReference type="Proteomes" id="UP001295423"/>
    </source>
</evidence>
<dbReference type="Gene3D" id="3.10.310.10">
    <property type="entry name" value="Diaminopimelate Epimerase, Chain A, domain 1"/>
    <property type="match status" value="2"/>
</dbReference>
<evidence type="ECO:0000256" key="1">
    <source>
        <dbReference type="PIRSR" id="PIRSR016184-1"/>
    </source>
</evidence>
<gene>
    <name evidence="2" type="ORF">CYCCA115_LOCUS19604</name>
</gene>
<dbReference type="Pfam" id="PF02567">
    <property type="entry name" value="PhzC-PhzF"/>
    <property type="match status" value="1"/>
</dbReference>
<reference evidence="2" key="1">
    <citation type="submission" date="2023-08" db="EMBL/GenBank/DDBJ databases">
        <authorList>
            <person name="Audoor S."/>
            <person name="Bilcke G."/>
        </authorList>
    </citation>
    <scope>NUCLEOTIDE SEQUENCE</scope>
</reference>
<keyword evidence="3" id="KW-1185">Reference proteome</keyword>
<comment type="caution">
    <text evidence="2">The sequence shown here is derived from an EMBL/GenBank/DDBJ whole genome shotgun (WGS) entry which is preliminary data.</text>
</comment>
<accession>A0AAD2G470</accession>
<evidence type="ECO:0000313" key="2">
    <source>
        <dbReference type="EMBL" id="CAJ1962272.1"/>
    </source>
</evidence>
<dbReference type="AlphaFoldDB" id="A0AAD2G470"/>
<dbReference type="GO" id="GO:0003824">
    <property type="term" value="F:catalytic activity"/>
    <property type="evidence" value="ECO:0007669"/>
    <property type="project" value="InterPro"/>
</dbReference>
<feature type="active site" evidence="1">
    <location>
        <position position="51"/>
    </location>
</feature>
<dbReference type="InterPro" id="IPR003719">
    <property type="entry name" value="Phenazine_PhzF-like"/>
</dbReference>
<dbReference type="Proteomes" id="UP001295423">
    <property type="component" value="Unassembled WGS sequence"/>
</dbReference>
<proteinExistence type="predicted"/>
<sequence length="334" mass="36078">MSRRIAIEKVVARVFGHPFHANGGNPVTIFLPQSPLLPNTQEVLAKECSWESVMVETLTSEKKVNHKMAFFMPSGLEVSFCAHAAMGGAVAAAALQSEDNRASLSFAPNLLPEEVHTVAISPSGSEATLKMKNVEFENSPVSHSPSLQRLLRGHLGISGAMLGKNHPALPPTFCNASVVRPKTMVHVNDIDDLRNKVQVPRVKKTGRNTFESACGAIDESTGIYLYSHVQDDETTSSWECRQFPRASGYPEDPATGIAAAALAASMVQTYSGGGIPPTDFNFYQGMSMDRPSLIQVVDLQLQRKGDSSLVSLGLKGKVEIDERSTIEVEQEEAA</sequence>
<dbReference type="PIRSF" id="PIRSF016184">
    <property type="entry name" value="PhzC_PhzF"/>
    <property type="match status" value="1"/>
</dbReference>